<organism evidence="5 6">
    <name type="scientific">Dellaglioa carnosa</name>
    <dbReference type="NCBI Taxonomy" id="2995136"/>
    <lineage>
        <taxon>Bacteria</taxon>
        <taxon>Bacillati</taxon>
        <taxon>Bacillota</taxon>
        <taxon>Bacilli</taxon>
        <taxon>Lactobacillales</taxon>
        <taxon>Lactobacillaceae</taxon>
        <taxon>Dellaglioa</taxon>
    </lineage>
</organism>
<dbReference type="InterPro" id="IPR015424">
    <property type="entry name" value="PyrdxlP-dep_Trfase"/>
</dbReference>
<comment type="cofactor">
    <cofactor evidence="1">
        <name>pyridoxal 5'-phosphate</name>
        <dbReference type="ChEBI" id="CHEBI:597326"/>
    </cofactor>
</comment>
<dbReference type="RefSeq" id="WP_269023818.1">
    <property type="nucleotide sequence ID" value="NZ_JANXKW010000002.1"/>
</dbReference>
<dbReference type="PROSITE" id="PS00392">
    <property type="entry name" value="DDC_GAD_HDC_YDC"/>
    <property type="match status" value="1"/>
</dbReference>
<dbReference type="SUPFAM" id="SSF53383">
    <property type="entry name" value="PLP-dependent transferases"/>
    <property type="match status" value="1"/>
</dbReference>
<dbReference type="InterPro" id="IPR050477">
    <property type="entry name" value="GrpII_AminoAcid_Decarb"/>
</dbReference>
<dbReference type="InterPro" id="IPR049373">
    <property type="entry name" value="TyrDC_C"/>
</dbReference>
<dbReference type="PANTHER" id="PTHR42735">
    <property type="match status" value="1"/>
</dbReference>
<dbReference type="Pfam" id="PF21391">
    <property type="entry name" value="tyr_de_CO2_C"/>
    <property type="match status" value="1"/>
</dbReference>
<evidence type="ECO:0000313" key="6">
    <source>
        <dbReference type="Proteomes" id="UP001081467"/>
    </source>
</evidence>
<accession>A0ABT4JNT9</accession>
<dbReference type="GO" id="GO:0004837">
    <property type="term" value="F:tyrosine decarboxylase activity"/>
    <property type="evidence" value="ECO:0007669"/>
    <property type="project" value="UniProtKB-EC"/>
</dbReference>
<dbReference type="InterPro" id="IPR002129">
    <property type="entry name" value="PyrdxlP-dep_de-COase"/>
</dbReference>
<dbReference type="InterPro" id="IPR022397">
    <property type="entry name" value="Tyrosine_deCO2ase_bac"/>
</dbReference>
<dbReference type="NCBIfam" id="TIGR03811">
    <property type="entry name" value="tyr_de_CO2_Ent"/>
    <property type="match status" value="1"/>
</dbReference>
<feature type="domain" description="L-tyrosine decarboxylase C-terminal" evidence="4">
    <location>
        <begin position="469"/>
        <end position="608"/>
    </location>
</feature>
<comment type="caution">
    <text evidence="5">The sequence shown here is derived from an EMBL/GenBank/DDBJ whole genome shotgun (WGS) entry which is preliminary data.</text>
</comment>
<dbReference type="EMBL" id="JANXLI010000002">
    <property type="protein sequence ID" value="MCZ2491283.1"/>
    <property type="molecule type" value="Genomic_DNA"/>
</dbReference>
<name>A0ABT4JNT9_9LACO</name>
<evidence type="ECO:0000313" key="5">
    <source>
        <dbReference type="EMBL" id="MCZ2491283.1"/>
    </source>
</evidence>
<proteinExistence type="predicted"/>
<protein>
    <submittedName>
        <fullName evidence="5">Tyrosine decarboxylase</fullName>
        <ecNumber evidence="5">4.1.1.25</ecNumber>
    </submittedName>
</protein>
<dbReference type="InterPro" id="IPR021115">
    <property type="entry name" value="Pyridoxal-P_BS"/>
</dbReference>
<keyword evidence="6" id="KW-1185">Reference proteome</keyword>
<dbReference type="Pfam" id="PF00282">
    <property type="entry name" value="Pyridoxal_deC"/>
    <property type="match status" value="1"/>
</dbReference>
<dbReference type="EC" id="4.1.1.25" evidence="5"/>
<dbReference type="InterPro" id="IPR015421">
    <property type="entry name" value="PyrdxlP-dep_Trfase_major"/>
</dbReference>
<reference evidence="5" key="1">
    <citation type="submission" date="2022-09" db="EMBL/GenBank/DDBJ databases">
        <title>Diversity of Dellaglioa algida.</title>
        <authorList>
            <person name="Matthias E."/>
            <person name="Werum V."/>
        </authorList>
    </citation>
    <scope>NUCLEOTIDE SEQUENCE</scope>
    <source>
        <strain evidence="5">TMW 2.2523</strain>
    </source>
</reference>
<dbReference type="Gene3D" id="3.40.640.10">
    <property type="entry name" value="Type I PLP-dependent aspartate aminotransferase-like (Major domain)"/>
    <property type="match status" value="1"/>
</dbReference>
<dbReference type="PANTHER" id="PTHR42735:SF4">
    <property type="entry name" value="PYRIDOXAL PHOSPHATE-DEPENDENT DECARBOXYLASE FAMILY PROTEIN"/>
    <property type="match status" value="1"/>
</dbReference>
<evidence type="ECO:0000259" key="4">
    <source>
        <dbReference type="Pfam" id="PF21391"/>
    </source>
</evidence>
<evidence type="ECO:0000256" key="1">
    <source>
        <dbReference type="ARBA" id="ARBA00001933"/>
    </source>
</evidence>
<evidence type="ECO:0000256" key="2">
    <source>
        <dbReference type="ARBA" id="ARBA00022898"/>
    </source>
</evidence>
<keyword evidence="2" id="KW-0663">Pyridoxal phosphate</keyword>
<evidence type="ECO:0000256" key="3">
    <source>
        <dbReference type="ARBA" id="ARBA00023239"/>
    </source>
</evidence>
<gene>
    <name evidence="5" type="primary">tdc</name>
    <name evidence="5" type="ORF">N0K80_03840</name>
</gene>
<sequence length="613" mass="68525">MSKDSMDLKALFIGDKGENADLYKDMLNKLVDEHVGWRQNYMPQDMPVISEEDKQTEGYASSVNKMKSVLDEVSSKLRSESVPWHTAGRYLGHMNTETLMPAILAYQFAMLWNGNNVAYESSPATSQMEEEVGADFAQLLGLKDGWGHIVADGSLANLEGLWYARNMKSLPLAISEVVPEKVYGMSEWELLNMRMEDILDILDNVTDEQIDEIKSKSARSGKNLSKLGKWLVPQTKHYSWLKAADIIGIGLDQVVPIPVDSSYRIDVKELESLVRSLAADKTPILGVVGVVGSTEEGAVDPIHEIVKLREKLAKEKIYFYIHVDAAYGGYARSIFLDENNEVIPYEKLKETYKEYNIFNSDVTISRDVYDSFVAIGDCESVTIDPHKMGYIPYSAGGIGIKDIRMRNIISYFATYVFEKNSVAPSMLGAYILEGSKAGATAAAVWAAHHVLPLNVSGYGKLIGASIESATRFYNFLSDLEFNVNGRKVKVTPLINPDFNMVDYTFNEVGNTDLTVMNKLNHDFYDQASFVTGSLYSNEFMTSHTDFAIPDYGNSPFKYVSGLGFSKEEWEKVGKVTILRSSVMTPYLNNDKVADEYFNKIKSAMKSKLENILG</sequence>
<keyword evidence="3 5" id="KW-0456">Lyase</keyword>
<dbReference type="Proteomes" id="UP001081467">
    <property type="component" value="Unassembled WGS sequence"/>
</dbReference>